<proteinExistence type="predicted"/>
<accession>A0A917X1T8</accession>
<dbReference type="EMBL" id="BMPI01000035">
    <property type="protein sequence ID" value="GGM53676.1"/>
    <property type="molecule type" value="Genomic_DNA"/>
</dbReference>
<evidence type="ECO:0000313" key="1">
    <source>
        <dbReference type="EMBL" id="GGM53676.1"/>
    </source>
</evidence>
<comment type="caution">
    <text evidence="1">The sequence shown here is derived from an EMBL/GenBank/DDBJ whole genome shotgun (WGS) entry which is preliminary data.</text>
</comment>
<sequence length="211" mass="22953">MTAPRFWADDFDADLLRVVPRAAGILVQVTAPLWTYGHTSHGRLNHPSVWASQHGYVAYFGTDNTGTWKPGSFSSNGQLVQCTWTEAARDAWVHNYVIAVDYQPIWDAARLVGTFAKLMGDVRGRPKLPDVDADRLRGHVLASLIAATGQLQQHIAVRAAAAGRDRCPECRCNPVLCETDDTGEHCADQACGTCLHGCPLDNCPACPAVTR</sequence>
<name>A0A917X1T8_9ACTN</name>
<reference evidence="1" key="2">
    <citation type="submission" date="2020-09" db="EMBL/GenBank/DDBJ databases">
        <authorList>
            <person name="Sun Q."/>
            <person name="Ohkuma M."/>
        </authorList>
    </citation>
    <scope>NUCLEOTIDE SEQUENCE</scope>
    <source>
        <strain evidence="1">JCM 19831</strain>
    </source>
</reference>
<keyword evidence="2" id="KW-1185">Reference proteome</keyword>
<reference evidence="1" key="1">
    <citation type="journal article" date="2014" name="Int. J. Syst. Evol. Microbiol.">
        <title>Complete genome sequence of Corynebacterium casei LMG S-19264T (=DSM 44701T), isolated from a smear-ripened cheese.</title>
        <authorList>
            <consortium name="US DOE Joint Genome Institute (JGI-PGF)"/>
            <person name="Walter F."/>
            <person name="Albersmeier A."/>
            <person name="Kalinowski J."/>
            <person name="Ruckert C."/>
        </authorList>
    </citation>
    <scope>NUCLEOTIDE SEQUENCE</scope>
    <source>
        <strain evidence="1">JCM 19831</strain>
    </source>
</reference>
<protein>
    <submittedName>
        <fullName evidence="1">Uncharacterized protein</fullName>
    </submittedName>
</protein>
<organism evidence="1 2">
    <name type="scientific">Dactylosporangium sucinum</name>
    <dbReference type="NCBI Taxonomy" id="1424081"/>
    <lineage>
        <taxon>Bacteria</taxon>
        <taxon>Bacillati</taxon>
        <taxon>Actinomycetota</taxon>
        <taxon>Actinomycetes</taxon>
        <taxon>Micromonosporales</taxon>
        <taxon>Micromonosporaceae</taxon>
        <taxon>Dactylosporangium</taxon>
    </lineage>
</organism>
<dbReference type="RefSeq" id="WP_190253715.1">
    <property type="nucleotide sequence ID" value="NZ_BMPI01000035.1"/>
</dbReference>
<evidence type="ECO:0000313" key="2">
    <source>
        <dbReference type="Proteomes" id="UP000642070"/>
    </source>
</evidence>
<dbReference type="AlphaFoldDB" id="A0A917X1T8"/>
<gene>
    <name evidence="1" type="ORF">GCM10007977_064090</name>
</gene>
<dbReference type="Proteomes" id="UP000642070">
    <property type="component" value="Unassembled WGS sequence"/>
</dbReference>